<dbReference type="AlphaFoldDB" id="A0AAJ6BLB0"/>
<proteinExistence type="predicted"/>
<reference evidence="2" key="1">
    <citation type="submission" date="2023-03" db="EMBL/GenBank/DDBJ databases">
        <title>Andean soil-derived lignocellulolytic bacterial consortium as a source of novel taxa and putative plastic-active enzymes.</title>
        <authorList>
            <person name="Diaz-Garcia L."/>
            <person name="Chuvochina M."/>
            <person name="Feuerriegel G."/>
            <person name="Bunk B."/>
            <person name="Sproer C."/>
            <person name="Streit W.R."/>
            <person name="Rodriguez L.M."/>
            <person name="Overmann J."/>
            <person name="Jimenez D.J."/>
        </authorList>
    </citation>
    <scope>NUCLEOTIDE SEQUENCE</scope>
    <source>
        <strain evidence="2">MAG 833</strain>
    </source>
</reference>
<protein>
    <submittedName>
        <fullName evidence="2">Uncharacterized protein</fullName>
    </submittedName>
</protein>
<dbReference type="EMBL" id="CP119326">
    <property type="protein sequence ID" value="WEK41328.1"/>
    <property type="molecule type" value="Genomic_DNA"/>
</dbReference>
<keyword evidence="1" id="KW-0732">Signal</keyword>
<evidence type="ECO:0000313" key="3">
    <source>
        <dbReference type="Proteomes" id="UP001213664"/>
    </source>
</evidence>
<dbReference type="Proteomes" id="UP001213664">
    <property type="component" value="Chromosome"/>
</dbReference>
<gene>
    <name evidence="2" type="ORF">P0Y50_06885</name>
</gene>
<evidence type="ECO:0000313" key="2">
    <source>
        <dbReference type="EMBL" id="WEK41328.1"/>
    </source>
</evidence>
<feature type="signal peptide" evidence="1">
    <location>
        <begin position="1"/>
        <end position="22"/>
    </location>
</feature>
<sequence length="158" mass="17676">MRSPLAVGLALLLCGMAPSSQEGPPDKHIREFSQDGWTVQTDVSGKGAVLCAWTLYDTMAIIGETCHRNRDAALREELRDGVGRIENFIMANSRTPVSRQGLDDARRQRRAELDRGLCRQRDAVEMYRALREQGPEAVRSNIDDLLSIPREPVMNPCL</sequence>
<organism evidence="2 3">
    <name type="scientific">Candidatus Brevundimonas colombiensis</name>
    <dbReference type="NCBI Taxonomy" id="3121376"/>
    <lineage>
        <taxon>Bacteria</taxon>
        <taxon>Pseudomonadati</taxon>
        <taxon>Pseudomonadota</taxon>
        <taxon>Alphaproteobacteria</taxon>
        <taxon>Caulobacterales</taxon>
        <taxon>Caulobacteraceae</taxon>
        <taxon>Brevundimonas</taxon>
    </lineage>
</organism>
<feature type="chain" id="PRO_5042471268" evidence="1">
    <location>
        <begin position="23"/>
        <end position="158"/>
    </location>
</feature>
<name>A0AAJ6BLB0_9CAUL</name>
<evidence type="ECO:0000256" key="1">
    <source>
        <dbReference type="SAM" id="SignalP"/>
    </source>
</evidence>
<accession>A0AAJ6BLB0</accession>